<gene>
    <name evidence="12" type="primary">ccdA</name>
</gene>
<dbReference type="GeneID" id="38572949"/>
<keyword evidence="4" id="KW-0150">Chloroplast</keyword>
<reference evidence="12" key="1">
    <citation type="journal article" date="2019" name="J. Phycol.">
        <title>Phylogenomics and multigene phylogenies decipher two new cryptic marine algae from California, Gelidium gabrielsonii and G. kathyanniae (Gelidiales, Rhodophyta).</title>
        <authorList>
            <person name="Boo G.H."/>
            <person name="Hughey J.R."/>
        </authorList>
    </citation>
    <scope>NUCLEOTIDE SEQUENCE</scope>
</reference>
<feature type="transmembrane region" description="Helical" evidence="10">
    <location>
        <begin position="28"/>
        <end position="56"/>
    </location>
</feature>
<comment type="similarity">
    <text evidence="3">Belongs to the DsbD family.</text>
</comment>
<protein>
    <submittedName>
        <fullName evidence="12">Cytochrome c biogenesis protein transmembrane region</fullName>
    </submittedName>
</protein>
<dbReference type="Pfam" id="PF02683">
    <property type="entry name" value="DsbD_TM"/>
    <property type="match status" value="1"/>
</dbReference>
<sequence length="239" mass="27574">MNSLNNIQIKLYYIEQYFSHILSTNLNYFNALTLFFLIVGGSMTSLNPCFISIAPLTISYISSQKNNYLSLFLFSTGLINSFLFMIIVIYFIDYQYKWIFKSLPIVSSSIIIFLGLYLLQIWNLNIITTNYNRTIFKKNSQINFFIMGTIIGFSSIPCSTPILTTILFWISFTSNPLWGLIYLLFYILGLILPIITLLNLINHYQNFTIFSRLWNKSISLSGSITLSIGTFSLLNQLFS</sequence>
<evidence type="ECO:0000259" key="11">
    <source>
        <dbReference type="Pfam" id="PF02683"/>
    </source>
</evidence>
<dbReference type="InterPro" id="IPR003834">
    <property type="entry name" value="Cyt_c_assmbl_TM_dom"/>
</dbReference>
<evidence type="ECO:0000256" key="10">
    <source>
        <dbReference type="SAM" id="Phobius"/>
    </source>
</evidence>
<accession>A0A3G2QXG8</accession>
<feature type="transmembrane region" description="Helical" evidence="10">
    <location>
        <begin position="98"/>
        <end position="122"/>
    </location>
</feature>
<feature type="transmembrane region" description="Helical" evidence="10">
    <location>
        <begin position="142"/>
        <end position="171"/>
    </location>
</feature>
<evidence type="ECO:0000256" key="9">
    <source>
        <dbReference type="ARBA" id="ARBA00023136"/>
    </source>
</evidence>
<dbReference type="AlphaFoldDB" id="A0A3G2QXG8"/>
<feature type="domain" description="Cytochrome C biogenesis protein transmembrane" evidence="11">
    <location>
        <begin position="33"/>
        <end position="197"/>
    </location>
</feature>
<dbReference type="RefSeq" id="YP_009546390.1">
    <property type="nucleotide sequence ID" value="NC_040156.1"/>
</dbReference>
<feature type="transmembrane region" description="Helical" evidence="10">
    <location>
        <begin position="68"/>
        <end position="92"/>
    </location>
</feature>
<keyword evidence="9 10" id="KW-0472">Membrane</keyword>
<evidence type="ECO:0000256" key="3">
    <source>
        <dbReference type="ARBA" id="ARBA00006143"/>
    </source>
</evidence>
<dbReference type="InterPro" id="IPR051790">
    <property type="entry name" value="Cytochrome_c-biogenesis_DsbD"/>
</dbReference>
<dbReference type="GO" id="GO:0017004">
    <property type="term" value="P:cytochrome complex assembly"/>
    <property type="evidence" value="ECO:0007669"/>
    <property type="project" value="UniProtKB-KW"/>
</dbReference>
<feature type="transmembrane region" description="Helical" evidence="10">
    <location>
        <begin position="177"/>
        <end position="201"/>
    </location>
</feature>
<organism evidence="12">
    <name type="scientific">Gelidium gabrielsonii</name>
    <dbReference type="NCBI Taxonomy" id="2483892"/>
    <lineage>
        <taxon>Eukaryota</taxon>
        <taxon>Rhodophyta</taxon>
        <taxon>Florideophyceae</taxon>
        <taxon>Rhodymeniophycidae</taxon>
        <taxon>Gelidiales</taxon>
        <taxon>Gelidiaceae</taxon>
        <taxon>Gelidium</taxon>
    </lineage>
</organism>
<evidence type="ECO:0000256" key="1">
    <source>
        <dbReference type="ARBA" id="ARBA00004141"/>
    </source>
</evidence>
<evidence type="ECO:0000256" key="5">
    <source>
        <dbReference type="ARBA" id="ARBA00022640"/>
    </source>
</evidence>
<evidence type="ECO:0000256" key="6">
    <source>
        <dbReference type="ARBA" id="ARBA00022692"/>
    </source>
</evidence>
<evidence type="ECO:0000256" key="4">
    <source>
        <dbReference type="ARBA" id="ARBA00022528"/>
    </source>
</evidence>
<dbReference type="EMBL" id="MG922860">
    <property type="protein sequence ID" value="AYO27738.1"/>
    <property type="molecule type" value="Genomic_DNA"/>
</dbReference>
<keyword evidence="8 10" id="KW-1133">Transmembrane helix</keyword>
<evidence type="ECO:0000256" key="2">
    <source>
        <dbReference type="ARBA" id="ARBA00004229"/>
    </source>
</evidence>
<proteinExistence type="inferred from homology"/>
<keyword evidence="6 10" id="KW-0812">Transmembrane</keyword>
<evidence type="ECO:0000256" key="7">
    <source>
        <dbReference type="ARBA" id="ARBA00022748"/>
    </source>
</evidence>
<keyword evidence="7" id="KW-0201">Cytochrome c-type biogenesis</keyword>
<dbReference type="PANTHER" id="PTHR31272">
    <property type="entry name" value="CYTOCHROME C-TYPE BIOGENESIS PROTEIN HI_1454-RELATED"/>
    <property type="match status" value="1"/>
</dbReference>
<dbReference type="PANTHER" id="PTHR31272:SF6">
    <property type="entry name" value="CYTOCHROME C-TYPE BIOGENESIS CCDA-LIKE CHLOROPLASTIC PROTEIN"/>
    <property type="match status" value="1"/>
</dbReference>
<dbReference type="GO" id="GO:0009507">
    <property type="term" value="C:chloroplast"/>
    <property type="evidence" value="ECO:0007669"/>
    <property type="project" value="UniProtKB-SubCell"/>
</dbReference>
<dbReference type="GO" id="GO:0016020">
    <property type="term" value="C:membrane"/>
    <property type="evidence" value="ECO:0007669"/>
    <property type="project" value="UniProtKB-SubCell"/>
</dbReference>
<evidence type="ECO:0000313" key="12">
    <source>
        <dbReference type="EMBL" id="AYO27738.1"/>
    </source>
</evidence>
<geneLocation type="plastid" evidence="12"/>
<name>A0A3G2QXG8_9FLOR</name>
<keyword evidence="5 12" id="KW-0934">Plastid</keyword>
<evidence type="ECO:0000256" key="8">
    <source>
        <dbReference type="ARBA" id="ARBA00022989"/>
    </source>
</evidence>
<comment type="subcellular location">
    <subcellularLocation>
        <location evidence="1">Membrane</location>
        <topology evidence="1">Multi-pass membrane protein</topology>
    </subcellularLocation>
    <subcellularLocation>
        <location evidence="2">Plastid</location>
        <location evidence="2">Chloroplast</location>
    </subcellularLocation>
</comment>